<dbReference type="EMBL" id="CAJOAX010000129">
    <property type="protein sequence ID" value="CAF3517060.1"/>
    <property type="molecule type" value="Genomic_DNA"/>
</dbReference>
<keyword evidence="11" id="KW-1185">Reference proteome</keyword>
<organism evidence="3 10">
    <name type="scientific">Rotaria sordida</name>
    <dbReference type="NCBI Taxonomy" id="392033"/>
    <lineage>
        <taxon>Eukaryota</taxon>
        <taxon>Metazoa</taxon>
        <taxon>Spiralia</taxon>
        <taxon>Gnathifera</taxon>
        <taxon>Rotifera</taxon>
        <taxon>Eurotatoria</taxon>
        <taxon>Bdelloidea</taxon>
        <taxon>Philodinida</taxon>
        <taxon>Philodinidae</taxon>
        <taxon>Rotaria</taxon>
    </lineage>
</organism>
<sequence length="108" mass="13263">MTKQERLISEIIAVHDQNLESIINKSDYAKNLLLQSLFDRQIQEYIHLNYNIPIEIYDKYMYRLNSLIIHNPNDFDKYKNLLDKNRFISEIEYNQFLLFFFSNFLYLK</sequence>
<dbReference type="Proteomes" id="UP000663882">
    <property type="component" value="Unassembled WGS sequence"/>
</dbReference>
<name>A0A813SSA9_9BILA</name>
<dbReference type="Proteomes" id="UP000663836">
    <property type="component" value="Unassembled WGS sequence"/>
</dbReference>
<evidence type="ECO:0000313" key="8">
    <source>
        <dbReference type="EMBL" id="CAF3603516.1"/>
    </source>
</evidence>
<reference evidence="3" key="1">
    <citation type="submission" date="2021-02" db="EMBL/GenBank/DDBJ databases">
        <authorList>
            <person name="Nowell W R."/>
        </authorList>
    </citation>
    <scope>NUCLEOTIDE SEQUENCE</scope>
</reference>
<accession>A0A813SSA9</accession>
<dbReference type="Proteomes" id="UP000663874">
    <property type="component" value="Unassembled WGS sequence"/>
</dbReference>
<dbReference type="Proteomes" id="UP000663864">
    <property type="component" value="Unassembled WGS sequence"/>
</dbReference>
<dbReference type="EMBL" id="CAJNOL010000102">
    <property type="protein sequence ID" value="CAF0846162.1"/>
    <property type="molecule type" value="Genomic_DNA"/>
</dbReference>
<dbReference type="EMBL" id="CAJNOT010000021">
    <property type="protein sequence ID" value="CAF0778098.1"/>
    <property type="molecule type" value="Genomic_DNA"/>
</dbReference>
<dbReference type="Proteomes" id="UP000663889">
    <property type="component" value="Unassembled WGS sequence"/>
</dbReference>
<dbReference type="Proteomes" id="UP000663854">
    <property type="component" value="Unassembled WGS sequence"/>
</dbReference>
<evidence type="ECO:0000313" key="4">
    <source>
        <dbReference type="EMBL" id="CAF0845114.1"/>
    </source>
</evidence>
<dbReference type="Proteomes" id="UP000663823">
    <property type="component" value="Unassembled WGS sequence"/>
</dbReference>
<dbReference type="EMBL" id="CAJNOO010000062">
    <property type="protein sequence ID" value="CAF0779104.1"/>
    <property type="molecule type" value="Genomic_DNA"/>
</dbReference>
<protein>
    <submittedName>
        <fullName evidence="3">Uncharacterized protein</fullName>
    </submittedName>
</protein>
<evidence type="ECO:0000313" key="10">
    <source>
        <dbReference type="Proteomes" id="UP000663854"/>
    </source>
</evidence>
<dbReference type="EMBL" id="CAJNOH010000041">
    <property type="protein sequence ID" value="CAF0798521.1"/>
    <property type="molecule type" value="Genomic_DNA"/>
</dbReference>
<dbReference type="EMBL" id="CAJNOU010000157">
    <property type="protein sequence ID" value="CAF0892508.1"/>
    <property type="molecule type" value="Genomic_DNA"/>
</dbReference>
<evidence type="ECO:0000313" key="5">
    <source>
        <dbReference type="EMBL" id="CAF0846162.1"/>
    </source>
</evidence>
<evidence type="ECO:0000313" key="1">
    <source>
        <dbReference type="EMBL" id="CAF0778098.1"/>
    </source>
</evidence>
<proteinExistence type="predicted"/>
<evidence type="ECO:0000313" key="6">
    <source>
        <dbReference type="EMBL" id="CAF0892508.1"/>
    </source>
</evidence>
<dbReference type="EMBL" id="CAJOBD010000174">
    <property type="protein sequence ID" value="CAF3603516.1"/>
    <property type="molecule type" value="Genomic_DNA"/>
</dbReference>
<gene>
    <name evidence="9" type="ORF">FNK824_LOCUS19912</name>
    <name evidence="8" type="ORF">JBS370_LOCUS3915</name>
    <name evidence="4" type="ORF">JXQ802_LOCUS6395</name>
    <name evidence="5" type="ORF">JXQ802_LOCUS6448</name>
    <name evidence="7" type="ORF">OTI717_LOCUS2593</name>
    <name evidence="3" type="ORF">PYM288_LOCUS4487</name>
    <name evidence="2" type="ORF">RFH988_LOCUS2792</name>
    <name evidence="6" type="ORF">SEV965_LOCUS5209</name>
    <name evidence="1" type="ORF">ZHD862_LOCUS1230</name>
</gene>
<dbReference type="OrthoDB" id="10028953at2759"/>
<evidence type="ECO:0000313" key="7">
    <source>
        <dbReference type="EMBL" id="CAF3517060.1"/>
    </source>
</evidence>
<dbReference type="Proteomes" id="UP000663870">
    <property type="component" value="Unassembled WGS sequence"/>
</dbReference>
<evidence type="ECO:0000313" key="11">
    <source>
        <dbReference type="Proteomes" id="UP000663870"/>
    </source>
</evidence>
<dbReference type="EMBL" id="CAJNOL010000101">
    <property type="protein sequence ID" value="CAF0845114.1"/>
    <property type="molecule type" value="Genomic_DNA"/>
</dbReference>
<comment type="caution">
    <text evidence="3">The sequence shown here is derived from an EMBL/GenBank/DDBJ whole genome shotgun (WGS) entry which is preliminary data.</text>
</comment>
<evidence type="ECO:0000313" key="3">
    <source>
        <dbReference type="EMBL" id="CAF0798521.1"/>
    </source>
</evidence>
<dbReference type="AlphaFoldDB" id="A0A813SSA9"/>
<evidence type="ECO:0000313" key="9">
    <source>
        <dbReference type="EMBL" id="CAF3888201.1"/>
    </source>
</evidence>
<evidence type="ECO:0000313" key="2">
    <source>
        <dbReference type="EMBL" id="CAF0779104.1"/>
    </source>
</evidence>
<dbReference type="EMBL" id="CAJOBE010003565">
    <property type="protein sequence ID" value="CAF3888201.1"/>
    <property type="molecule type" value="Genomic_DNA"/>
</dbReference>